<dbReference type="PANTHER" id="PTHR22726">
    <property type="entry name" value="METALLOENDOPEPTIDASE OMA1"/>
    <property type="match status" value="1"/>
</dbReference>
<dbReference type="GO" id="GO:0046872">
    <property type="term" value="F:metal ion binding"/>
    <property type="evidence" value="ECO:0007669"/>
    <property type="project" value="UniProtKB-KW"/>
</dbReference>
<dbReference type="GeneID" id="91097262"/>
<keyword evidence="3" id="KW-0479">Metal-binding</keyword>
<reference evidence="10 11" key="1">
    <citation type="submission" date="2024-01" db="EMBL/GenBank/DDBJ databases">
        <title>Comparative genomics of Cryptococcus and Kwoniella reveals pathogenesis evolution and contrasting modes of karyotype evolution via chromosome fusion or intercentromeric recombination.</title>
        <authorList>
            <person name="Coelho M.A."/>
            <person name="David-Palma M."/>
            <person name="Shea T."/>
            <person name="Bowers K."/>
            <person name="McGinley-Smith S."/>
            <person name="Mohammad A.W."/>
            <person name="Gnirke A."/>
            <person name="Yurkov A.M."/>
            <person name="Nowrousian M."/>
            <person name="Sun S."/>
            <person name="Cuomo C.A."/>
            <person name="Heitman J."/>
        </authorList>
    </citation>
    <scope>NUCLEOTIDE SEQUENCE [LARGE SCALE GENOMIC DNA]</scope>
    <source>
        <strain evidence="10 11">CBS 6074</strain>
    </source>
</reference>
<keyword evidence="4" id="KW-0378">Hydrolase</keyword>
<dbReference type="RefSeq" id="XP_066078409.1">
    <property type="nucleotide sequence ID" value="XM_066222312.1"/>
</dbReference>
<evidence type="ECO:0000256" key="3">
    <source>
        <dbReference type="ARBA" id="ARBA00022723"/>
    </source>
</evidence>
<dbReference type="AlphaFoldDB" id="A0AAX4K487"/>
<gene>
    <name evidence="10" type="ORF">L201_006593</name>
</gene>
<accession>A0AAX4K487</accession>
<dbReference type="GO" id="GO:0006515">
    <property type="term" value="P:protein quality control for misfolded or incompletely synthesized proteins"/>
    <property type="evidence" value="ECO:0007669"/>
    <property type="project" value="TreeGrafter"/>
</dbReference>
<evidence type="ECO:0000259" key="9">
    <source>
        <dbReference type="Pfam" id="PF01435"/>
    </source>
</evidence>
<feature type="transmembrane region" description="Helical" evidence="8">
    <location>
        <begin position="75"/>
        <end position="102"/>
    </location>
</feature>
<evidence type="ECO:0000256" key="7">
    <source>
        <dbReference type="SAM" id="MobiDB-lite"/>
    </source>
</evidence>
<proteinExistence type="predicted"/>
<evidence type="ECO:0000256" key="8">
    <source>
        <dbReference type="SAM" id="Phobius"/>
    </source>
</evidence>
<keyword evidence="8" id="KW-0472">Membrane</keyword>
<dbReference type="Pfam" id="PF01435">
    <property type="entry name" value="Peptidase_M48"/>
    <property type="match status" value="1"/>
</dbReference>
<keyword evidence="5" id="KW-0862">Zinc</keyword>
<dbReference type="InterPro" id="IPR051156">
    <property type="entry name" value="Mito/Outer_Membr_Metalloprot"/>
</dbReference>
<evidence type="ECO:0000256" key="1">
    <source>
        <dbReference type="ARBA" id="ARBA00001947"/>
    </source>
</evidence>
<keyword evidence="11" id="KW-1185">Reference proteome</keyword>
<keyword evidence="8" id="KW-0812">Transmembrane</keyword>
<protein>
    <recommendedName>
        <fullName evidence="9">Peptidase M48 domain-containing protein</fullName>
    </recommendedName>
</protein>
<dbReference type="EMBL" id="CP144106">
    <property type="protein sequence ID" value="WWC91647.1"/>
    <property type="molecule type" value="Genomic_DNA"/>
</dbReference>
<name>A0AAX4K487_9TREE</name>
<feature type="transmembrane region" description="Helical" evidence="8">
    <location>
        <begin position="114"/>
        <end position="133"/>
    </location>
</feature>
<dbReference type="Proteomes" id="UP001355207">
    <property type="component" value="Chromosome 9"/>
</dbReference>
<dbReference type="GO" id="GO:0005743">
    <property type="term" value="C:mitochondrial inner membrane"/>
    <property type="evidence" value="ECO:0007669"/>
    <property type="project" value="TreeGrafter"/>
</dbReference>
<evidence type="ECO:0000256" key="5">
    <source>
        <dbReference type="ARBA" id="ARBA00022833"/>
    </source>
</evidence>
<keyword evidence="6" id="KW-0482">Metalloprotease</keyword>
<evidence type="ECO:0000256" key="6">
    <source>
        <dbReference type="ARBA" id="ARBA00023049"/>
    </source>
</evidence>
<dbReference type="GO" id="GO:0004222">
    <property type="term" value="F:metalloendopeptidase activity"/>
    <property type="evidence" value="ECO:0007669"/>
    <property type="project" value="InterPro"/>
</dbReference>
<keyword evidence="8" id="KW-1133">Transmembrane helix</keyword>
<feature type="region of interest" description="Disordered" evidence="7">
    <location>
        <begin position="460"/>
        <end position="490"/>
    </location>
</feature>
<feature type="domain" description="Peptidase M48" evidence="9">
    <location>
        <begin position="267"/>
        <end position="446"/>
    </location>
</feature>
<dbReference type="Gene3D" id="3.30.2010.10">
    <property type="entry name" value="Metalloproteases ('zincins'), catalytic domain"/>
    <property type="match status" value="1"/>
</dbReference>
<comment type="cofactor">
    <cofactor evidence="1">
        <name>Zn(2+)</name>
        <dbReference type="ChEBI" id="CHEBI:29105"/>
    </cofactor>
</comment>
<dbReference type="CDD" id="cd07331">
    <property type="entry name" value="M48C_Oma1_like"/>
    <property type="match status" value="1"/>
</dbReference>
<dbReference type="PANTHER" id="PTHR22726:SF18">
    <property type="entry name" value="PEPTIDASE M48 DOMAIN-CONTAINING PROTEIN"/>
    <property type="match status" value="1"/>
</dbReference>
<evidence type="ECO:0000256" key="4">
    <source>
        <dbReference type="ARBA" id="ARBA00022801"/>
    </source>
</evidence>
<evidence type="ECO:0000313" key="11">
    <source>
        <dbReference type="Proteomes" id="UP001355207"/>
    </source>
</evidence>
<dbReference type="InterPro" id="IPR001915">
    <property type="entry name" value="Peptidase_M48"/>
</dbReference>
<dbReference type="GO" id="GO:0034982">
    <property type="term" value="P:mitochondrial protein processing"/>
    <property type="evidence" value="ECO:0007669"/>
    <property type="project" value="TreeGrafter"/>
</dbReference>
<keyword evidence="2" id="KW-0645">Protease</keyword>
<evidence type="ECO:0000313" key="10">
    <source>
        <dbReference type="EMBL" id="WWC91647.1"/>
    </source>
</evidence>
<organism evidence="10 11">
    <name type="scientific">Kwoniella dendrophila CBS 6074</name>
    <dbReference type="NCBI Taxonomy" id="1295534"/>
    <lineage>
        <taxon>Eukaryota</taxon>
        <taxon>Fungi</taxon>
        <taxon>Dikarya</taxon>
        <taxon>Basidiomycota</taxon>
        <taxon>Agaricomycotina</taxon>
        <taxon>Tremellomycetes</taxon>
        <taxon>Tremellales</taxon>
        <taxon>Cryptococcaceae</taxon>
        <taxon>Kwoniella</taxon>
    </lineage>
</organism>
<evidence type="ECO:0000256" key="2">
    <source>
        <dbReference type="ARBA" id="ARBA00022670"/>
    </source>
</evidence>
<sequence>MKRLISHVRLLEKTRGLSTTSSINRALSTPTPINARTLFLNSRVSASPTITRSSLLFKPNCLSRGFQSSRPRQDVFFLAFPALKSGLLNITRFSLLFLPFVFRYRLWQKYKKTSYALIQLPIFAICIVLALGLDQSPRTGRWRLLLMSEHEEMAWSRRKQQEVLRHDGPLILPPDDGRSQQVSRVTTKLVTALEEQDQHIIHGASWPPRSQELSRVISEREAQAAIQLGIDPDQMQKRHVNYKPSGTARSTFMPFRPATSNPLKKLESADWNIYLIDLPQMNAFALPSKDLFVYTGLLSTLPEGDDSMLAAVLAHEIAHVTQRHSVENLGFLNIATVAFDVIRGITFALTISFPMITDSAGLVINWVNDVVAERAFSRKLEQEADAVGLEIMATAGYDPRAAQDLWELMAAVEADAEAAGQAVKVENKFAMLRTHPTSEARQEALAKDMPAALKIWRDHIPKRPIQSKPPTAQSNHTEEARIKEAQSLAA</sequence>